<name>Q81GD5_BACCR</name>
<protein>
    <submittedName>
        <fullName evidence="1">Uncharacterized protein</fullName>
    </submittedName>
</protein>
<dbReference type="KEGG" id="bce:BC1271"/>
<dbReference type="Proteomes" id="UP000001417">
    <property type="component" value="Chromosome"/>
</dbReference>
<gene>
    <name evidence="1" type="ordered locus">BC_1271</name>
</gene>
<proteinExistence type="predicted"/>
<accession>Q81GD5</accession>
<evidence type="ECO:0000313" key="1">
    <source>
        <dbReference type="EMBL" id="AAP08255.1"/>
    </source>
</evidence>
<dbReference type="EMBL" id="AE016877">
    <property type="protein sequence ID" value="AAP08255.1"/>
    <property type="molecule type" value="Genomic_DNA"/>
</dbReference>
<evidence type="ECO:0000313" key="2">
    <source>
        <dbReference type="Proteomes" id="UP000001417"/>
    </source>
</evidence>
<dbReference type="Pfam" id="PF13289">
    <property type="entry name" value="SIR2_2"/>
    <property type="match status" value="1"/>
</dbReference>
<dbReference type="PATRIC" id="fig|226900.8.peg.1244"/>
<dbReference type="HOGENOM" id="CLU_037616_1_0_9"/>
<sequence>MLRIENEIFNSMKMKIEQLAISPVFFVSSRISRRYFNAPDWESLLREVRDTWDRSFDYYLQSFKAGDKYELEKLAEKLCDMYYEKLADEQLEPNKDKIYYFKKRITDIINEYFYSHMDSFDDNHEIEAFKKTSPSAVITTNYDLFLESMFPDYDVYIGQQSLLSTNLGAVGEIYKIHGCVSDINSIVISETDYKNFEQRELYLNAKLLTLFLEYPIIFLGYSLSDRNVLSTLTSIIKMLPQEKVNELSNRIWFVRRNEHEEDYVKTERINLGEGLFIDVETFYLNDFSNLYNILSTNKIQKLPMKFLKYLKANVYKVTSSQVYNPKLLNVNLTDIHKINDFENINNIIGLSFSTDNKNTKDILTKRDIIEAILQQEECEYSESAIKFLLHNYNTRLPIHFFTQGIEKDNLEELIDSAEVSELARETVRSRLYNKQDYKINIGKNNNYSFNRQDIFDIELQKECLHEFIDRYCMDREILLSSYNTVMKYFLLELIRNRLDELIQSEEILITYRTFILQCLTHLEEEDIQSNITGIIRLLKRLDNQTYEADYRKVICYVDQILYFG</sequence>
<reference evidence="1 2" key="1">
    <citation type="journal article" date="2003" name="Nature">
        <title>Genome sequence of Bacillus cereus and comparative analysis with Bacillus anthracis.</title>
        <authorList>
            <person name="Ivanova N."/>
            <person name="Sorokin A."/>
            <person name="Anderson I."/>
            <person name="Galleron N."/>
            <person name="Candelon B."/>
            <person name="Kapatral V."/>
            <person name="Bhattacharyya A."/>
            <person name="Reznik G."/>
            <person name="Mikhailova N."/>
            <person name="Lapidus A."/>
            <person name="Chu L."/>
            <person name="Mazur M."/>
            <person name="Goltsman E."/>
            <person name="Larsen N."/>
            <person name="D'Souza M."/>
            <person name="Walunas T."/>
            <person name="Grechkin Y."/>
            <person name="Pusch G."/>
            <person name="Haselkorn R."/>
            <person name="Fonstein M."/>
            <person name="Ehrlich S.D."/>
            <person name="Overbeek R."/>
            <person name="Kyrpides N."/>
        </authorList>
    </citation>
    <scope>NUCLEOTIDE SEQUENCE [LARGE SCALE GENOMIC DNA]</scope>
    <source>
        <strain evidence="2">ATCC 14579 / DSM 31 / CCUG 7414 / JCM 2152 / NBRC 15305 / NCIMB 9373 / NCTC 2599 / NRRL B-3711</strain>
    </source>
</reference>
<organism evidence="1 2">
    <name type="scientific">Bacillus cereus (strain ATCC 14579 / DSM 31 / CCUG 7414 / JCM 2152 / NBRC 15305 / NCIMB 9373 / NCTC 2599 / NRRL B-3711)</name>
    <dbReference type="NCBI Taxonomy" id="226900"/>
    <lineage>
        <taxon>Bacteria</taxon>
        <taxon>Bacillati</taxon>
        <taxon>Bacillota</taxon>
        <taxon>Bacilli</taxon>
        <taxon>Bacillales</taxon>
        <taxon>Bacillaceae</taxon>
        <taxon>Bacillus</taxon>
        <taxon>Bacillus cereus group</taxon>
    </lineage>
</organism>
<dbReference type="AlphaFoldDB" id="Q81GD5"/>
<keyword evidence="2" id="KW-1185">Reference proteome</keyword>